<feature type="binding site" evidence="9">
    <location>
        <position position="123"/>
    </location>
    <ligand>
        <name>S-adenosyl-L-methionine</name>
        <dbReference type="ChEBI" id="CHEBI:59789"/>
    </ligand>
</feature>
<dbReference type="PANTHER" id="PTHR10259:SF11">
    <property type="entry name" value="THIOPURINE S-METHYLTRANSFERASE"/>
    <property type="match status" value="1"/>
</dbReference>
<dbReference type="Pfam" id="PF05724">
    <property type="entry name" value="TPMT"/>
    <property type="match status" value="1"/>
</dbReference>
<keyword evidence="11" id="KW-1185">Reference proteome</keyword>
<comment type="similarity">
    <text evidence="3 9">Belongs to the class I-like SAM-binding methyltransferase superfamily. TPMT family.</text>
</comment>
<dbReference type="Proteomes" id="UP001523550">
    <property type="component" value="Unassembled WGS sequence"/>
</dbReference>
<dbReference type="GO" id="GO:0032259">
    <property type="term" value="P:methylation"/>
    <property type="evidence" value="ECO:0007669"/>
    <property type="project" value="UniProtKB-KW"/>
</dbReference>
<evidence type="ECO:0000256" key="4">
    <source>
        <dbReference type="ARBA" id="ARBA00011905"/>
    </source>
</evidence>
<evidence type="ECO:0000256" key="2">
    <source>
        <dbReference type="ARBA" id="ARBA00004496"/>
    </source>
</evidence>
<organism evidence="10 11">
    <name type="scientific">Natronospira proteinivora</name>
    <dbReference type="NCBI Taxonomy" id="1807133"/>
    <lineage>
        <taxon>Bacteria</taxon>
        <taxon>Pseudomonadati</taxon>
        <taxon>Pseudomonadota</taxon>
        <taxon>Gammaproteobacteria</taxon>
        <taxon>Natronospirales</taxon>
        <taxon>Natronospiraceae</taxon>
        <taxon>Natronospira</taxon>
    </lineage>
</organism>
<evidence type="ECO:0000313" key="11">
    <source>
        <dbReference type="Proteomes" id="UP001523550"/>
    </source>
</evidence>
<dbReference type="PROSITE" id="PS51585">
    <property type="entry name" value="SAM_MT_TPMT"/>
    <property type="match status" value="1"/>
</dbReference>
<sequence>MKAAFWHERWQQGQIGFHQAQVNHNLKTLWQELRPAPEEGVLVPLCGKAHDMAWLQAQGHAVTGVELSPVACREFFAERGLTPAQSRHGRFQRFSHGRIQLLCGDFWDLKAADLAGVSLFYDRAALIALPPAMREDYVAHLARVLSPGSRGLLISLDYSDGSLQGPPFNVSDEEVFRLFQPDFKLSRLLQRALGTDDPLSRRGLTHGTESVFYLERRN</sequence>
<keyword evidence="6 9" id="KW-0489">Methyltransferase</keyword>
<dbReference type="HAMAP" id="MF_00812">
    <property type="entry name" value="Thiopur_methtran"/>
    <property type="match status" value="1"/>
</dbReference>
<dbReference type="InterPro" id="IPR029063">
    <property type="entry name" value="SAM-dependent_MTases_sf"/>
</dbReference>
<dbReference type="PANTHER" id="PTHR10259">
    <property type="entry name" value="THIOPURINE S-METHYLTRANSFERASE"/>
    <property type="match status" value="1"/>
</dbReference>
<dbReference type="EMBL" id="JALJYF010000001">
    <property type="protein sequence ID" value="MCP1726298.1"/>
    <property type="molecule type" value="Genomic_DNA"/>
</dbReference>
<keyword evidence="5 9" id="KW-0963">Cytoplasm</keyword>
<evidence type="ECO:0000256" key="6">
    <source>
        <dbReference type="ARBA" id="ARBA00022603"/>
    </source>
</evidence>
<dbReference type="NCBIfam" id="NF009732">
    <property type="entry name" value="PRK13255.1"/>
    <property type="match status" value="1"/>
</dbReference>
<feature type="binding site" evidence="9">
    <location>
        <position position="66"/>
    </location>
    <ligand>
        <name>S-adenosyl-L-methionine</name>
        <dbReference type="ChEBI" id="CHEBI:59789"/>
    </ligand>
</feature>
<protein>
    <recommendedName>
        <fullName evidence="4 9">Thiopurine S-methyltransferase</fullName>
        <ecNumber evidence="4 9">2.1.1.67</ecNumber>
    </recommendedName>
    <alternativeName>
        <fullName evidence="9">Thiopurine methyltransferase</fullName>
    </alternativeName>
</protein>
<name>A0ABT1G4T0_9GAMM</name>
<evidence type="ECO:0000256" key="5">
    <source>
        <dbReference type="ARBA" id="ARBA00022490"/>
    </source>
</evidence>
<gene>
    <name evidence="9" type="primary">tpm</name>
    <name evidence="10" type="ORF">J2T60_000263</name>
</gene>
<proteinExistence type="inferred from homology"/>
<dbReference type="Gene3D" id="3.40.50.150">
    <property type="entry name" value="Vaccinia Virus protein VP39"/>
    <property type="match status" value="1"/>
</dbReference>
<keyword evidence="8 9" id="KW-0949">S-adenosyl-L-methionine</keyword>
<accession>A0ABT1G4T0</accession>
<comment type="catalytic activity">
    <reaction evidence="1 9">
        <text>S-adenosyl-L-methionine + a thiopurine = S-adenosyl-L-homocysteine + a thiopurine S-methylether.</text>
        <dbReference type="EC" id="2.1.1.67"/>
    </reaction>
</comment>
<feature type="binding site" evidence="9">
    <location>
        <position position="45"/>
    </location>
    <ligand>
        <name>S-adenosyl-L-methionine</name>
        <dbReference type="ChEBI" id="CHEBI:59789"/>
    </ligand>
</feature>
<evidence type="ECO:0000256" key="8">
    <source>
        <dbReference type="ARBA" id="ARBA00022691"/>
    </source>
</evidence>
<comment type="caution">
    <text evidence="10">The sequence shown here is derived from an EMBL/GenBank/DDBJ whole genome shotgun (WGS) entry which is preliminary data.</text>
</comment>
<keyword evidence="7 9" id="KW-0808">Transferase</keyword>
<reference evidence="10 11" key="1">
    <citation type="submission" date="2022-03" db="EMBL/GenBank/DDBJ databases">
        <title>Genomic Encyclopedia of Type Strains, Phase III (KMG-III): the genomes of soil and plant-associated and newly described type strains.</title>
        <authorList>
            <person name="Whitman W."/>
        </authorList>
    </citation>
    <scope>NUCLEOTIDE SEQUENCE [LARGE SCALE GENOMIC DNA]</scope>
    <source>
        <strain evidence="10 11">BSker1</strain>
    </source>
</reference>
<comment type="subcellular location">
    <subcellularLocation>
        <location evidence="2 9">Cytoplasm</location>
    </subcellularLocation>
</comment>
<dbReference type="GO" id="GO:0008119">
    <property type="term" value="F:thiopurine S-methyltransferase activity"/>
    <property type="evidence" value="ECO:0007669"/>
    <property type="project" value="UniProtKB-EC"/>
</dbReference>
<dbReference type="InterPro" id="IPR008854">
    <property type="entry name" value="TPMT"/>
</dbReference>
<dbReference type="PIRSF" id="PIRSF023956">
    <property type="entry name" value="Thiopurine_S-methyltransferase"/>
    <property type="match status" value="1"/>
</dbReference>
<dbReference type="InterPro" id="IPR022474">
    <property type="entry name" value="Thiopur_S-MeTfrase_Se/Te_detox"/>
</dbReference>
<dbReference type="RefSeq" id="WP_253444350.1">
    <property type="nucleotide sequence ID" value="NZ_JALJYF010000001.1"/>
</dbReference>
<dbReference type="NCBIfam" id="TIGR03840">
    <property type="entry name" value="TMPT_Se_Te"/>
    <property type="match status" value="1"/>
</dbReference>
<evidence type="ECO:0000256" key="9">
    <source>
        <dbReference type="HAMAP-Rule" id="MF_00812"/>
    </source>
</evidence>
<evidence type="ECO:0000256" key="7">
    <source>
        <dbReference type="ARBA" id="ARBA00022679"/>
    </source>
</evidence>
<dbReference type="SUPFAM" id="SSF53335">
    <property type="entry name" value="S-adenosyl-L-methionine-dependent methyltransferases"/>
    <property type="match status" value="1"/>
</dbReference>
<evidence type="ECO:0000256" key="3">
    <source>
        <dbReference type="ARBA" id="ARBA00008145"/>
    </source>
</evidence>
<dbReference type="EC" id="2.1.1.67" evidence="4 9"/>
<evidence type="ECO:0000313" key="10">
    <source>
        <dbReference type="EMBL" id="MCP1726298.1"/>
    </source>
</evidence>
<evidence type="ECO:0000256" key="1">
    <source>
        <dbReference type="ARBA" id="ARBA00000903"/>
    </source>
</evidence>
<dbReference type="InterPro" id="IPR025835">
    <property type="entry name" value="Thiopurine_S-MeTrfase"/>
</dbReference>
<feature type="binding site" evidence="9">
    <location>
        <position position="10"/>
    </location>
    <ligand>
        <name>S-adenosyl-L-methionine</name>
        <dbReference type="ChEBI" id="CHEBI:59789"/>
    </ligand>
</feature>